<dbReference type="InterPro" id="IPR018099">
    <property type="entry name" value="Purine_phosphorylase-2_CS"/>
</dbReference>
<evidence type="ECO:0000313" key="7">
    <source>
        <dbReference type="EMBL" id="ADD08515.1"/>
    </source>
</evidence>
<dbReference type="NCBIfam" id="TIGR01694">
    <property type="entry name" value="MTAP"/>
    <property type="match status" value="1"/>
</dbReference>
<dbReference type="STRING" id="439481.Aboo_0704"/>
<dbReference type="GO" id="GO:0019509">
    <property type="term" value="P:L-methionine salvage from methylthioadenosine"/>
    <property type="evidence" value="ECO:0007669"/>
    <property type="project" value="TreeGrafter"/>
</dbReference>
<dbReference type="UniPathway" id="UPA00606"/>
<keyword evidence="2 5" id="KW-0808">Transferase</keyword>
<feature type="binding site" evidence="5">
    <location>
        <position position="180"/>
    </location>
    <ligand>
        <name>substrate</name>
    </ligand>
</feature>
<dbReference type="EMBL" id="CP001941">
    <property type="protein sequence ID" value="ADD08515.1"/>
    <property type="molecule type" value="Genomic_DNA"/>
</dbReference>
<feature type="binding site" evidence="5">
    <location>
        <position position="10"/>
    </location>
    <ligand>
        <name>phosphate</name>
        <dbReference type="ChEBI" id="CHEBI:43474"/>
    </ligand>
</feature>
<dbReference type="GO" id="GO:0017061">
    <property type="term" value="F:S-methyl-5-thioadenosine phosphorylase activity"/>
    <property type="evidence" value="ECO:0007669"/>
    <property type="project" value="InterPro"/>
</dbReference>
<proteinExistence type="inferred from homology"/>
<reference evidence="7" key="1">
    <citation type="submission" date="2010-02" db="EMBL/GenBank/DDBJ databases">
        <title>Complete sequence of Aciduliprofundum boonei T469.</title>
        <authorList>
            <consortium name="US DOE Joint Genome Institute"/>
            <person name="Lucas S."/>
            <person name="Copeland A."/>
            <person name="Lapidus A."/>
            <person name="Cheng J.-F."/>
            <person name="Bruce D."/>
            <person name="Goodwin L."/>
            <person name="Pitluck S."/>
            <person name="Saunders E."/>
            <person name="Detter J.C."/>
            <person name="Han C."/>
            <person name="Tapia R."/>
            <person name="Land M."/>
            <person name="Hauser L."/>
            <person name="Kyrpides N."/>
            <person name="Mikhailova N."/>
            <person name="Flores G."/>
            <person name="Reysenbach A.-L."/>
            <person name="Woyke T."/>
        </authorList>
    </citation>
    <scope>NUCLEOTIDE SEQUENCE</scope>
    <source>
        <strain evidence="7">T469</strain>
    </source>
</reference>
<keyword evidence="8" id="KW-1185">Reference proteome</keyword>
<evidence type="ECO:0000259" key="6">
    <source>
        <dbReference type="Pfam" id="PF01048"/>
    </source>
</evidence>
<dbReference type="SUPFAM" id="SSF53167">
    <property type="entry name" value="Purine and uridine phosphorylases"/>
    <property type="match status" value="1"/>
</dbReference>
<feature type="binding site" evidence="5">
    <location>
        <begin position="83"/>
        <end position="84"/>
    </location>
    <ligand>
        <name>phosphate</name>
        <dbReference type="ChEBI" id="CHEBI:43474"/>
    </ligand>
</feature>
<feature type="site" description="Important for substrate specificity" evidence="5">
    <location>
        <position position="163"/>
    </location>
</feature>
<dbReference type="Proteomes" id="UP000001400">
    <property type="component" value="Chromosome"/>
</dbReference>
<dbReference type="GO" id="GO:0006166">
    <property type="term" value="P:purine ribonucleoside salvage"/>
    <property type="evidence" value="ECO:0007669"/>
    <property type="project" value="UniProtKB-UniRule"/>
</dbReference>
<dbReference type="PROSITE" id="PS01240">
    <property type="entry name" value="PNP_MTAP_2"/>
    <property type="match status" value="1"/>
</dbReference>
<comment type="pathway">
    <text evidence="5">Purine metabolism; purine nucleoside salvage.</text>
</comment>
<keyword evidence="1 5" id="KW-0328">Glycosyltransferase</keyword>
<protein>
    <recommendedName>
        <fullName evidence="5">Purine nucleoside phosphorylase</fullName>
        <shortName evidence="5">PNP</shortName>
        <ecNumber evidence="5">2.4.2.1</ecNumber>
    </recommendedName>
</protein>
<accession>B5I9L4</accession>
<dbReference type="NCBIfam" id="NF006599">
    <property type="entry name" value="PRK09136.1"/>
    <property type="match status" value="1"/>
</dbReference>
<name>B5I9L4_ACIB4</name>
<feature type="site" description="Important for substrate specificity" evidence="5">
    <location>
        <position position="215"/>
    </location>
</feature>
<feature type="binding site" evidence="5">
    <location>
        <begin position="204"/>
        <end position="206"/>
    </location>
    <ligand>
        <name>substrate</name>
    </ligand>
</feature>
<gene>
    <name evidence="7" type="ordered locus">Aboo_0704</name>
</gene>
<dbReference type="HOGENOM" id="CLU_054456_0_2_2"/>
<organism evidence="7 8">
    <name type="scientific">Aciduliprofundum boonei (strain DSM 19572 / T469)</name>
    <dbReference type="NCBI Taxonomy" id="439481"/>
    <lineage>
        <taxon>Archaea</taxon>
        <taxon>Methanobacteriati</taxon>
        <taxon>Thermoplasmatota</taxon>
        <taxon>DHVE2 group</taxon>
        <taxon>Candidatus Aciduliprofundum</taxon>
    </lineage>
</organism>
<sequence>MPKIGIIGGSGVYGVFNPKESVKVHTPYGLPSGNVEIGEINGVEVAFIPRHGKGHYIPPHKVNYRANIFALHSLGVERVIGISAVGSLREDYRPGDIVITDQYIDFTKKREYTFYDGPKVVHISMADPFCPELRNVFIETTRALGYPMHDRGTYVCIEGPRFSTRAESRMFRQFADIIGMTLVPEVQLARELEMCYVNISTITDYDVWAEKPVTTEEVMRVMKENEEKVKRILEKGVPMIPKERHCGCKDALKGAEI</sequence>
<dbReference type="InterPro" id="IPR035994">
    <property type="entry name" value="Nucleoside_phosphorylase_sf"/>
</dbReference>
<dbReference type="GO" id="GO:0005829">
    <property type="term" value="C:cytosol"/>
    <property type="evidence" value="ECO:0007669"/>
    <property type="project" value="TreeGrafter"/>
</dbReference>
<comment type="subunit">
    <text evidence="4 5">Homohexamer. Dimer of a homotrimer.</text>
</comment>
<keyword evidence="3 5" id="KW-0660">Purine salvage</keyword>
<evidence type="ECO:0000256" key="1">
    <source>
        <dbReference type="ARBA" id="ARBA00022676"/>
    </source>
</evidence>
<dbReference type="PANTHER" id="PTHR42679:SF3">
    <property type="entry name" value="S-METHYL-5'-THIOADENOSINE PHOSPHORYLASE"/>
    <property type="match status" value="1"/>
</dbReference>
<evidence type="ECO:0000256" key="5">
    <source>
        <dbReference type="HAMAP-Rule" id="MF_01963"/>
    </source>
</evidence>
<dbReference type="CDD" id="cd09010">
    <property type="entry name" value="MTAP_SsMTAPII_like_MTIP"/>
    <property type="match status" value="1"/>
</dbReference>
<dbReference type="Pfam" id="PF01048">
    <property type="entry name" value="PNP_UDP_1"/>
    <property type="match status" value="1"/>
</dbReference>
<comment type="similarity">
    <text evidence="5">Belongs to the PNP/MTAP phosphorylase family. MTAP subfamily.</text>
</comment>
<evidence type="ECO:0000313" key="8">
    <source>
        <dbReference type="Proteomes" id="UP000001400"/>
    </source>
</evidence>
<feature type="binding site" evidence="5">
    <location>
        <begin position="50"/>
        <end position="51"/>
    </location>
    <ligand>
        <name>phosphate</name>
        <dbReference type="ChEBI" id="CHEBI:43474"/>
    </ligand>
</feature>
<dbReference type="EC" id="2.4.2.1" evidence="5"/>
<dbReference type="Gene3D" id="3.40.50.1580">
    <property type="entry name" value="Nucleoside phosphorylase domain"/>
    <property type="match status" value="1"/>
</dbReference>
<dbReference type="PANTHER" id="PTHR42679">
    <property type="entry name" value="S-METHYL-5'-THIOADENOSINE PHOSPHORYLASE"/>
    <property type="match status" value="1"/>
</dbReference>
<dbReference type="FunFam" id="3.40.50.1580:FF:000012">
    <property type="entry name" value="Probable 6-oxopurine nucleoside phosphorylase"/>
    <property type="match status" value="1"/>
</dbReference>
<dbReference type="InterPro" id="IPR010044">
    <property type="entry name" value="MTAP"/>
</dbReference>
<feature type="domain" description="Nucleoside phosphorylase" evidence="6">
    <location>
        <begin position="3"/>
        <end position="235"/>
    </location>
</feature>
<dbReference type="RefSeq" id="WP_008082731.1">
    <property type="nucleotide sequence ID" value="NC_013926.1"/>
</dbReference>
<dbReference type="NCBIfam" id="NF006334">
    <property type="entry name" value="PRK08564.1"/>
    <property type="match status" value="1"/>
</dbReference>
<evidence type="ECO:0000256" key="4">
    <source>
        <dbReference type="ARBA" id="ARBA00063054"/>
    </source>
</evidence>
<dbReference type="OrthoDB" id="7681at2157"/>
<dbReference type="KEGG" id="abi:Aboo_0704"/>
<evidence type="ECO:0000256" key="2">
    <source>
        <dbReference type="ARBA" id="ARBA00022679"/>
    </source>
</evidence>
<comment type="catalytic activity">
    <reaction evidence="5">
        <text>a purine D-ribonucleoside + phosphate = a purine nucleobase + alpha-D-ribose 1-phosphate</text>
        <dbReference type="Rhea" id="RHEA:19805"/>
        <dbReference type="ChEBI" id="CHEBI:26386"/>
        <dbReference type="ChEBI" id="CHEBI:43474"/>
        <dbReference type="ChEBI" id="CHEBI:57720"/>
        <dbReference type="ChEBI" id="CHEBI:142355"/>
        <dbReference type="EC" id="2.4.2.1"/>
    </reaction>
</comment>
<dbReference type="GeneID" id="8827650"/>
<dbReference type="HAMAP" id="MF_01963">
    <property type="entry name" value="MTAP"/>
    <property type="match status" value="1"/>
</dbReference>
<feature type="binding site" evidence="5">
    <location>
        <position position="181"/>
    </location>
    <ligand>
        <name>phosphate</name>
        <dbReference type="ChEBI" id="CHEBI:43474"/>
    </ligand>
</feature>
<dbReference type="AlphaFoldDB" id="B5I9L4"/>
<comment type="function">
    <text evidence="5">Purine nucleoside phosphorylase involved in purine salvage.</text>
</comment>
<dbReference type="InterPro" id="IPR000845">
    <property type="entry name" value="Nucleoside_phosphorylase_d"/>
</dbReference>
<comment type="miscellaneous">
    <text evidence="5">Although this enzyme belongs to the family of MTA phosphorylases based on sequence homology, it lacks several conserved amino acids in the substrate binding pocket that confer specificity towards MTA.</text>
</comment>
<dbReference type="eggNOG" id="arCOG01327">
    <property type="taxonomic scope" value="Archaea"/>
</dbReference>
<evidence type="ECO:0000256" key="3">
    <source>
        <dbReference type="ARBA" id="ARBA00022726"/>
    </source>
</evidence>